<dbReference type="OrthoDB" id="826697at2"/>
<dbReference type="AlphaFoldDB" id="A0A1G7DSM6"/>
<keyword evidence="2" id="KW-1185">Reference proteome</keyword>
<dbReference type="Proteomes" id="UP000199321">
    <property type="component" value="Unassembled WGS sequence"/>
</dbReference>
<protein>
    <submittedName>
        <fullName evidence="1">Predicted 3-hydroxylacyl-ACP dehydratase, HotDog domain</fullName>
    </submittedName>
</protein>
<organism evidence="1 2">
    <name type="scientific">Ulvibacter litoralis</name>
    <dbReference type="NCBI Taxonomy" id="227084"/>
    <lineage>
        <taxon>Bacteria</taxon>
        <taxon>Pseudomonadati</taxon>
        <taxon>Bacteroidota</taxon>
        <taxon>Flavobacteriia</taxon>
        <taxon>Flavobacteriales</taxon>
        <taxon>Flavobacteriaceae</taxon>
        <taxon>Ulvibacter</taxon>
    </lineage>
</organism>
<proteinExistence type="predicted"/>
<dbReference type="EMBL" id="FNBA01000001">
    <property type="protein sequence ID" value="SDE54519.1"/>
    <property type="molecule type" value="Genomic_DNA"/>
</dbReference>
<dbReference type="InterPro" id="IPR029069">
    <property type="entry name" value="HotDog_dom_sf"/>
</dbReference>
<sequence length="153" mass="16847">MDATREEHIDFKNFLPHREPMLMVSKLVSISETDVHTEFAITSDCIFVKNNQLSETGLIENAAQSCSAIVGQSYFEKDDLTGEGNKLVGYISAIKKVEIFSLPALNATITTKATLVSRYDTGSVTMCSIDCSTFNNDELIVACTLNFLIHEVA</sequence>
<dbReference type="SUPFAM" id="SSF54637">
    <property type="entry name" value="Thioesterase/thiol ester dehydrase-isomerase"/>
    <property type="match status" value="1"/>
</dbReference>
<dbReference type="InterPro" id="IPR016776">
    <property type="entry name" value="ApeP-like_dehydratase"/>
</dbReference>
<gene>
    <name evidence="1" type="ORF">SAMN05421855_1011145</name>
</gene>
<dbReference type="Pfam" id="PF22817">
    <property type="entry name" value="ApeP-like"/>
    <property type="match status" value="1"/>
</dbReference>
<evidence type="ECO:0000313" key="2">
    <source>
        <dbReference type="Proteomes" id="UP000199321"/>
    </source>
</evidence>
<dbReference type="STRING" id="227084.SAMN05421855_1011145"/>
<reference evidence="1 2" key="1">
    <citation type="submission" date="2016-10" db="EMBL/GenBank/DDBJ databases">
        <authorList>
            <person name="de Groot N.N."/>
        </authorList>
    </citation>
    <scope>NUCLEOTIDE SEQUENCE [LARGE SCALE GENOMIC DNA]</scope>
    <source>
        <strain evidence="1 2">DSM 16195</strain>
    </source>
</reference>
<accession>A0A1G7DSM6</accession>
<dbReference type="Gene3D" id="3.10.129.10">
    <property type="entry name" value="Hotdog Thioesterase"/>
    <property type="match status" value="1"/>
</dbReference>
<evidence type="ECO:0000313" key="1">
    <source>
        <dbReference type="EMBL" id="SDE54519.1"/>
    </source>
</evidence>
<name>A0A1G7DSM6_9FLAO</name>